<organism evidence="2 3">
    <name type="scientific">Cyclocybe aegerita</name>
    <name type="common">Black poplar mushroom</name>
    <name type="synonym">Agrocybe aegerita</name>
    <dbReference type="NCBI Taxonomy" id="1973307"/>
    <lineage>
        <taxon>Eukaryota</taxon>
        <taxon>Fungi</taxon>
        <taxon>Dikarya</taxon>
        <taxon>Basidiomycota</taxon>
        <taxon>Agaricomycotina</taxon>
        <taxon>Agaricomycetes</taxon>
        <taxon>Agaricomycetidae</taxon>
        <taxon>Agaricales</taxon>
        <taxon>Agaricineae</taxon>
        <taxon>Bolbitiaceae</taxon>
        <taxon>Cyclocybe</taxon>
    </lineage>
</organism>
<proteinExistence type="predicted"/>
<comment type="caution">
    <text evidence="2">The sequence shown here is derived from an EMBL/GenBank/DDBJ whole genome shotgun (WGS) entry which is preliminary data.</text>
</comment>
<dbReference type="AlphaFoldDB" id="A0A8S0XN91"/>
<evidence type="ECO:0000313" key="2">
    <source>
        <dbReference type="EMBL" id="CAA7266743.1"/>
    </source>
</evidence>
<dbReference type="Proteomes" id="UP000467700">
    <property type="component" value="Unassembled WGS sequence"/>
</dbReference>
<feature type="compositionally biased region" description="Low complexity" evidence="1">
    <location>
        <begin position="11"/>
        <end position="39"/>
    </location>
</feature>
<evidence type="ECO:0000256" key="1">
    <source>
        <dbReference type="SAM" id="MobiDB-lite"/>
    </source>
</evidence>
<reference evidence="2 3" key="1">
    <citation type="submission" date="2020-01" db="EMBL/GenBank/DDBJ databases">
        <authorList>
            <person name="Gupta K D."/>
        </authorList>
    </citation>
    <scope>NUCLEOTIDE SEQUENCE [LARGE SCALE GENOMIC DNA]</scope>
</reference>
<feature type="compositionally biased region" description="Pro residues" evidence="1">
    <location>
        <begin position="1"/>
        <end position="10"/>
    </location>
</feature>
<gene>
    <name evidence="2" type="ORF">AAE3_LOCUS9023</name>
</gene>
<evidence type="ECO:0000313" key="3">
    <source>
        <dbReference type="Proteomes" id="UP000467700"/>
    </source>
</evidence>
<feature type="region of interest" description="Disordered" evidence="1">
    <location>
        <begin position="1"/>
        <end position="50"/>
    </location>
</feature>
<accession>A0A8S0XN91</accession>
<protein>
    <submittedName>
        <fullName evidence="2">Uncharacterized protein</fullName>
    </submittedName>
</protein>
<sequence>MSFQTPPTPVSSPATSTSSKSTSSSSSSFQSSTGTVSPSASPRSTAPLSQDDFFKSIGSLIVNGPTKAKKPARLFQDPNGFPSNKVVFSEFDWEKKTWAPSLRDPPPGSYPRPWHW</sequence>
<dbReference type="EMBL" id="CACVBS010000056">
    <property type="protein sequence ID" value="CAA7266743.1"/>
    <property type="molecule type" value="Genomic_DNA"/>
</dbReference>
<keyword evidence="3" id="KW-1185">Reference proteome</keyword>
<name>A0A8S0XN91_CYCAE</name>
<dbReference type="OrthoDB" id="10418200at2759"/>